<dbReference type="AlphaFoldDB" id="A0A7R7GX26"/>
<evidence type="ECO:0000313" key="1">
    <source>
        <dbReference type="EMBL" id="BCO37658.1"/>
    </source>
</evidence>
<keyword evidence="2" id="KW-1185">Reference proteome</keyword>
<gene>
    <name evidence="1" type="ORF">MHEC_40910</name>
</gene>
<reference evidence="1 2" key="1">
    <citation type="submission" date="2020-12" db="EMBL/GenBank/DDBJ databases">
        <title>Complete genome sequence of Mycobacterium heckeshornense JCM 15655T, closely related to a pathogenic non-tuberculous mycobacterial species Mycobacterium xenopi.</title>
        <authorList>
            <person name="Yoshida M."/>
            <person name="Fukano H."/>
            <person name="Asakura T."/>
            <person name="Suzuki M."/>
            <person name="Hoshino Y."/>
        </authorList>
    </citation>
    <scope>NUCLEOTIDE SEQUENCE [LARGE SCALE GENOMIC DNA]</scope>
    <source>
        <strain evidence="1 2">JCM 15655</strain>
    </source>
</reference>
<evidence type="ECO:0000313" key="2">
    <source>
        <dbReference type="Proteomes" id="UP000595446"/>
    </source>
</evidence>
<dbReference type="EMBL" id="AP024237">
    <property type="protein sequence ID" value="BCO37658.1"/>
    <property type="molecule type" value="Genomic_DNA"/>
</dbReference>
<sequence length="49" mass="5611">MDMCLDFPDRHVPARECRSVGAHVNPAVLEKMQGLYAHANRIYKRGSRI</sequence>
<organism evidence="1 2">
    <name type="scientific">Mycobacterium heckeshornense</name>
    <dbReference type="NCBI Taxonomy" id="110505"/>
    <lineage>
        <taxon>Bacteria</taxon>
        <taxon>Bacillati</taxon>
        <taxon>Actinomycetota</taxon>
        <taxon>Actinomycetes</taxon>
        <taxon>Mycobacteriales</taxon>
        <taxon>Mycobacteriaceae</taxon>
        <taxon>Mycobacterium</taxon>
    </lineage>
</organism>
<dbReference type="Proteomes" id="UP000595446">
    <property type="component" value="Chromosome"/>
</dbReference>
<proteinExistence type="predicted"/>
<protein>
    <submittedName>
        <fullName evidence="1">Uncharacterized protein</fullName>
    </submittedName>
</protein>
<accession>A0A7R7GX26</accession>
<name>A0A7R7GX26_9MYCO</name>